<proteinExistence type="predicted"/>
<reference evidence="2 3" key="1">
    <citation type="journal article" date="2013" name="Genome Announc.">
        <title>Draft genome sequence of the moderately halophilic gammaproteobacterium Halomonas anticariensis FP35.</title>
        <authorList>
            <person name="Tahrioui A."/>
            <person name="Quesada E."/>
            <person name="Llamas I."/>
        </authorList>
    </citation>
    <scope>NUCLEOTIDE SEQUENCE [LARGE SCALE GENOMIC DNA]</scope>
    <source>
        <strain evidence="3">DSM 16096 / CECT 5854 / LMG 22089 / FP35</strain>
    </source>
</reference>
<dbReference type="EMBL" id="ASTJ01000012">
    <property type="protein sequence ID" value="EPC03539.1"/>
    <property type="molecule type" value="Genomic_DNA"/>
</dbReference>
<gene>
    <name evidence="2" type="ORF">L861_18560</name>
</gene>
<evidence type="ECO:0000313" key="2">
    <source>
        <dbReference type="EMBL" id="EPC03539.1"/>
    </source>
</evidence>
<dbReference type="STRING" id="1121939.L861_18560"/>
<feature type="domain" description="Microcin J25-processing protein McjB C-terminal" evidence="1">
    <location>
        <begin position="17"/>
        <end position="125"/>
    </location>
</feature>
<dbReference type="Proteomes" id="UP000014463">
    <property type="component" value="Unassembled WGS sequence"/>
</dbReference>
<sequence length="140" mass="15586">MLMEAAYLLPWAWVLVRVLPFRFWSRGLGKPTPGEAAPSAASTDKRTRDICWAAMAVNNASGGRFTCLMLAMTAQWMLNRRRISNSLVLGTQTEQGADNRLAMKAHAWLRDGTRIVLGQHGGQYTAVSSFVRTYHHHVDG</sequence>
<name>S2L6W3_LITA3</name>
<dbReference type="InterPro" id="IPR032708">
    <property type="entry name" value="McjB_C"/>
</dbReference>
<evidence type="ECO:0000313" key="3">
    <source>
        <dbReference type="Proteomes" id="UP000014463"/>
    </source>
</evidence>
<keyword evidence="3" id="KW-1185">Reference proteome</keyword>
<organism evidence="2 3">
    <name type="scientific">Litchfieldella anticariensis (strain DSM 16096 / CECT 5854 / CIP 108499 / LMG 22089 / FP35)</name>
    <name type="common">Halomonas anticariensis</name>
    <dbReference type="NCBI Taxonomy" id="1121939"/>
    <lineage>
        <taxon>Bacteria</taxon>
        <taxon>Pseudomonadati</taxon>
        <taxon>Pseudomonadota</taxon>
        <taxon>Gammaproteobacteria</taxon>
        <taxon>Oceanospirillales</taxon>
        <taxon>Halomonadaceae</taxon>
        <taxon>Litchfieldella</taxon>
    </lineage>
</organism>
<accession>S2L6W3</accession>
<evidence type="ECO:0000259" key="1">
    <source>
        <dbReference type="Pfam" id="PF13471"/>
    </source>
</evidence>
<dbReference type="AlphaFoldDB" id="S2L6W3"/>
<comment type="caution">
    <text evidence="2">The sequence shown here is derived from an EMBL/GenBank/DDBJ whole genome shotgun (WGS) entry which is preliminary data.</text>
</comment>
<protein>
    <recommendedName>
        <fullName evidence="1">Microcin J25-processing protein McjB C-terminal domain-containing protein</fullName>
    </recommendedName>
</protein>
<dbReference type="Pfam" id="PF13471">
    <property type="entry name" value="Transglut_core3"/>
    <property type="match status" value="1"/>
</dbReference>
<dbReference type="NCBIfam" id="NF033537">
    <property type="entry name" value="lasso_biosyn_B2"/>
    <property type="match status" value="1"/>
</dbReference>
<dbReference type="InterPro" id="IPR053521">
    <property type="entry name" value="McjB-like"/>
</dbReference>
<dbReference type="PATRIC" id="fig|1121939.11.peg.1164"/>